<comment type="function">
    <text evidence="8">Component of the 9-1-1 cell-cycle checkpoint response complex that plays a major role in DNA repair. The 9-1-1 complex is recruited to DNA lesion upon damage by the RAD17-replication factor C (RFC) clamp loader complex. Acts then as a sliding clamp platform on DNA for several proteins involved in long-patch base excision repair (LP-BER). The 9-1-1 complex stimulates DNA polymerase beta (POLB) activity by increasing its affinity for the 3'-OH end of the primer-template and stabilizes POLB to those sites where LP-BER proceeds; endonuclease FEN1 cleavage activity on substrates with double, nick, or gap flaps of distinct sequences and lengths; and DNA ligase I (LIG1) on long-patch base excision repair substrates. The 9-1-1 complex is necessary for the recruitment of RHNO1 to sites of double-stranded breaks (DSB) occurring during the S phase. RAD9A possesses 3'-&gt;5' double stranded DNA exonuclease activity.</text>
</comment>
<keyword evidence="6" id="KW-0269">Exonuclease</keyword>
<dbReference type="PANTHER" id="PTHR15237">
    <property type="entry name" value="DNA REPAIR PROTEIN RAD9"/>
    <property type="match status" value="1"/>
</dbReference>
<comment type="subcellular location">
    <subcellularLocation>
        <location evidence="1">Nucleus</location>
    </subcellularLocation>
</comment>
<proteinExistence type="predicted"/>
<gene>
    <name evidence="12" type="ORF">H4R34_003879</name>
</gene>
<feature type="region of interest" description="Disordered" evidence="11">
    <location>
        <begin position="299"/>
        <end position="564"/>
    </location>
</feature>
<evidence type="ECO:0000256" key="8">
    <source>
        <dbReference type="ARBA" id="ARBA00059283"/>
    </source>
</evidence>
<feature type="compositionally biased region" description="Polar residues" evidence="11">
    <location>
        <begin position="418"/>
        <end position="445"/>
    </location>
</feature>
<dbReference type="GO" id="GO:0031573">
    <property type="term" value="P:mitotic intra-S DNA damage checkpoint signaling"/>
    <property type="evidence" value="ECO:0007669"/>
    <property type="project" value="TreeGrafter"/>
</dbReference>
<evidence type="ECO:0000313" key="12">
    <source>
        <dbReference type="EMBL" id="KAJ1976696.1"/>
    </source>
</evidence>
<evidence type="ECO:0000256" key="4">
    <source>
        <dbReference type="ARBA" id="ARBA00022763"/>
    </source>
</evidence>
<keyword evidence="13" id="KW-1185">Reference proteome</keyword>
<evidence type="ECO:0000256" key="6">
    <source>
        <dbReference type="ARBA" id="ARBA00022839"/>
    </source>
</evidence>
<keyword evidence="5" id="KW-0378">Hydrolase</keyword>
<dbReference type="SUPFAM" id="SSF55979">
    <property type="entry name" value="DNA clamp"/>
    <property type="match status" value="1"/>
</dbReference>
<dbReference type="EMBL" id="JANBQB010000408">
    <property type="protein sequence ID" value="KAJ1976696.1"/>
    <property type="molecule type" value="Genomic_DNA"/>
</dbReference>
<evidence type="ECO:0000256" key="10">
    <source>
        <dbReference type="ARBA" id="ARBA00079896"/>
    </source>
</evidence>
<keyword evidence="2" id="KW-0597">Phosphoprotein</keyword>
<organism evidence="12 13">
    <name type="scientific">Dimargaris verticillata</name>
    <dbReference type="NCBI Taxonomy" id="2761393"/>
    <lineage>
        <taxon>Eukaryota</taxon>
        <taxon>Fungi</taxon>
        <taxon>Fungi incertae sedis</taxon>
        <taxon>Zoopagomycota</taxon>
        <taxon>Kickxellomycotina</taxon>
        <taxon>Dimargaritomycetes</taxon>
        <taxon>Dimargaritales</taxon>
        <taxon>Dimargaritaceae</taxon>
        <taxon>Dimargaris</taxon>
    </lineage>
</organism>
<dbReference type="Proteomes" id="UP001151582">
    <property type="component" value="Unassembled WGS sequence"/>
</dbReference>
<evidence type="ECO:0000256" key="2">
    <source>
        <dbReference type="ARBA" id="ARBA00022553"/>
    </source>
</evidence>
<dbReference type="GO" id="GO:0000076">
    <property type="term" value="P:DNA replication checkpoint signaling"/>
    <property type="evidence" value="ECO:0007669"/>
    <property type="project" value="TreeGrafter"/>
</dbReference>
<dbReference type="InterPro" id="IPR007268">
    <property type="entry name" value="Rad9/Ddc1"/>
</dbReference>
<keyword evidence="3" id="KW-0540">Nuclease</keyword>
<comment type="caution">
    <text evidence="12">The sequence shown here is derived from an EMBL/GenBank/DDBJ whole genome shotgun (WGS) entry which is preliminary data.</text>
</comment>
<dbReference type="AlphaFoldDB" id="A0A9W8B3P4"/>
<evidence type="ECO:0000256" key="1">
    <source>
        <dbReference type="ARBA" id="ARBA00004123"/>
    </source>
</evidence>
<keyword evidence="4" id="KW-0227">DNA damage</keyword>
<evidence type="ECO:0000256" key="5">
    <source>
        <dbReference type="ARBA" id="ARBA00022801"/>
    </source>
</evidence>
<dbReference type="FunFam" id="3.70.10.10:FF:000005">
    <property type="entry name" value="Cell cycle checkpoint control protein"/>
    <property type="match status" value="1"/>
</dbReference>
<evidence type="ECO:0000256" key="9">
    <source>
        <dbReference type="ARBA" id="ARBA00069752"/>
    </source>
</evidence>
<dbReference type="GO" id="GO:0030896">
    <property type="term" value="C:checkpoint clamp complex"/>
    <property type="evidence" value="ECO:0007669"/>
    <property type="project" value="InterPro"/>
</dbReference>
<dbReference type="GO" id="GO:0071479">
    <property type="term" value="P:cellular response to ionizing radiation"/>
    <property type="evidence" value="ECO:0007669"/>
    <property type="project" value="TreeGrafter"/>
</dbReference>
<protein>
    <recommendedName>
        <fullName evidence="9">Cell cycle checkpoint control protein RAD9A</fullName>
    </recommendedName>
    <alternativeName>
        <fullName evidence="10">DNA repair exonuclease rad9 homolog A</fullName>
    </alternativeName>
</protein>
<dbReference type="PANTHER" id="PTHR15237:SF0">
    <property type="entry name" value="CELL CYCLE CHECKPOINT CONTROL PROTEIN"/>
    <property type="match status" value="1"/>
</dbReference>
<name>A0A9W8B3P4_9FUNG</name>
<dbReference type="InterPro" id="IPR046938">
    <property type="entry name" value="DNA_clamp_sf"/>
</dbReference>
<evidence type="ECO:0000313" key="13">
    <source>
        <dbReference type="Proteomes" id="UP001151582"/>
    </source>
</evidence>
<evidence type="ECO:0000256" key="11">
    <source>
        <dbReference type="SAM" id="MobiDB-lite"/>
    </source>
</evidence>
<dbReference type="Pfam" id="PF04139">
    <property type="entry name" value="Rad9"/>
    <property type="match status" value="1"/>
</dbReference>
<dbReference type="Gene3D" id="3.70.10.10">
    <property type="match status" value="1"/>
</dbReference>
<feature type="compositionally biased region" description="Polar residues" evidence="11">
    <location>
        <begin position="367"/>
        <end position="377"/>
    </location>
</feature>
<feature type="compositionally biased region" description="Polar residues" evidence="11">
    <location>
        <begin position="532"/>
        <end position="543"/>
    </location>
</feature>
<dbReference type="GO" id="GO:0006281">
    <property type="term" value="P:DNA repair"/>
    <property type="evidence" value="ECO:0007669"/>
    <property type="project" value="TreeGrafter"/>
</dbReference>
<keyword evidence="7" id="KW-0539">Nucleus</keyword>
<feature type="compositionally biased region" description="Low complexity" evidence="11">
    <location>
        <begin position="336"/>
        <end position="352"/>
    </location>
</feature>
<feature type="compositionally biased region" description="Low complexity" evidence="11">
    <location>
        <begin position="390"/>
        <end position="401"/>
    </location>
</feature>
<reference evidence="12" key="1">
    <citation type="submission" date="2022-07" db="EMBL/GenBank/DDBJ databases">
        <title>Phylogenomic reconstructions and comparative analyses of Kickxellomycotina fungi.</title>
        <authorList>
            <person name="Reynolds N.K."/>
            <person name="Stajich J.E."/>
            <person name="Barry K."/>
            <person name="Grigoriev I.V."/>
            <person name="Crous P."/>
            <person name="Smith M.E."/>
        </authorList>
    </citation>
    <scope>NUCLEOTIDE SEQUENCE</scope>
    <source>
        <strain evidence="12">RSA 567</strain>
    </source>
</reference>
<evidence type="ECO:0000256" key="3">
    <source>
        <dbReference type="ARBA" id="ARBA00022722"/>
    </source>
</evidence>
<dbReference type="OrthoDB" id="60092at2759"/>
<accession>A0A9W8B3P4</accession>
<sequence length="564" mass="60433">MEATIPAPALRSFSRVVQCLAKIGDYLTLEAKRNKLLLSSVNASCSAFALFTLSRQYFDQYHLIANATSDPEATCRCRVLIKVDKNVQVCQIALDADPEHLTDGDESYHRLAIKLACKHGIAKHYRLYYEPTEALYAVYAKHTCSHRWQVSPKLMTEWASHFNPRLEEITMVCSPEAVILRSFSEGGFLTVADGTTAKDAIKQSLQTQLQIDPEDFDVYSVVHHTELTFSFREFRAILAFAEQTNLQLSAYFDVPGRPILFAIQSTDHMAADFVLATLTEAMSTTSASSTQQSTLMAFSAAPRDQASHYSQPSSSHPRPISPEIGSSLVSASPALTPGTAGPSFTAPTAATSVPPPSSAPKTPTLSGSSSKAMSTTLPPTPSIRRLDFEPPTTTPSTSTAPTDRDSAAMEVESPALHTPSSVLSTDQGTSSLPPTRSFASTTATPLSIFHRPGPAKPLPPSSSASGSVSEDPRTPLPALSTRPAPSPWTTETVVAPTPGAQVPHSLFDAAPERLIQLPSGMQDHHPARASASPLTGSAPSENGSDSDELEATPPRNHQPRSLFG</sequence>
<feature type="compositionally biased region" description="Polar residues" evidence="11">
    <location>
        <begin position="307"/>
        <end position="316"/>
    </location>
</feature>
<dbReference type="GO" id="GO:0004527">
    <property type="term" value="F:exonuclease activity"/>
    <property type="evidence" value="ECO:0007669"/>
    <property type="project" value="UniProtKB-KW"/>
</dbReference>
<evidence type="ECO:0000256" key="7">
    <source>
        <dbReference type="ARBA" id="ARBA00023242"/>
    </source>
</evidence>